<dbReference type="InterPro" id="IPR017972">
    <property type="entry name" value="Cyt_P450_CS"/>
</dbReference>
<protein>
    <submittedName>
        <fullName evidence="12">Cytochrome P450</fullName>
    </submittedName>
</protein>
<dbReference type="PANTHER" id="PTHR46300:SF7">
    <property type="entry name" value="P450, PUTATIVE (EUROFUNG)-RELATED"/>
    <property type="match status" value="1"/>
</dbReference>
<gene>
    <name evidence="12" type="ORF">FISHEDRAFT_49895</name>
</gene>
<keyword evidence="6 10" id="KW-0560">Oxidoreductase</keyword>
<dbReference type="Pfam" id="PF00067">
    <property type="entry name" value="p450"/>
    <property type="match status" value="1"/>
</dbReference>
<dbReference type="PRINTS" id="PR00463">
    <property type="entry name" value="EP450I"/>
</dbReference>
<proteinExistence type="inferred from homology"/>
<organism evidence="12 13">
    <name type="scientific">Fistulina hepatica ATCC 64428</name>
    <dbReference type="NCBI Taxonomy" id="1128425"/>
    <lineage>
        <taxon>Eukaryota</taxon>
        <taxon>Fungi</taxon>
        <taxon>Dikarya</taxon>
        <taxon>Basidiomycota</taxon>
        <taxon>Agaricomycotina</taxon>
        <taxon>Agaricomycetes</taxon>
        <taxon>Agaricomycetidae</taxon>
        <taxon>Agaricales</taxon>
        <taxon>Fistulinaceae</taxon>
        <taxon>Fistulina</taxon>
    </lineage>
</organism>
<dbReference type="InterPro" id="IPR002401">
    <property type="entry name" value="Cyt_P450_E_grp-I"/>
</dbReference>
<dbReference type="CDD" id="cd11065">
    <property type="entry name" value="CYP64-like"/>
    <property type="match status" value="1"/>
</dbReference>
<dbReference type="InterPro" id="IPR050364">
    <property type="entry name" value="Cytochrome_P450_fung"/>
</dbReference>
<evidence type="ECO:0000256" key="3">
    <source>
        <dbReference type="ARBA" id="ARBA00010617"/>
    </source>
</evidence>
<comment type="cofactor">
    <cofactor evidence="1 9">
        <name>heme</name>
        <dbReference type="ChEBI" id="CHEBI:30413"/>
    </cofactor>
</comment>
<feature type="chain" id="PRO_5002316147" evidence="11">
    <location>
        <begin position="23"/>
        <end position="500"/>
    </location>
</feature>
<dbReference type="PROSITE" id="PS00086">
    <property type="entry name" value="CYTOCHROME_P450"/>
    <property type="match status" value="1"/>
</dbReference>
<evidence type="ECO:0000256" key="10">
    <source>
        <dbReference type="RuleBase" id="RU000461"/>
    </source>
</evidence>
<dbReference type="PANTHER" id="PTHR46300">
    <property type="entry name" value="P450, PUTATIVE (EUROFUNG)-RELATED-RELATED"/>
    <property type="match status" value="1"/>
</dbReference>
<dbReference type="InterPro" id="IPR036396">
    <property type="entry name" value="Cyt_P450_sf"/>
</dbReference>
<evidence type="ECO:0000256" key="8">
    <source>
        <dbReference type="ARBA" id="ARBA00023033"/>
    </source>
</evidence>
<keyword evidence="5 9" id="KW-0479">Metal-binding</keyword>
<evidence type="ECO:0000256" key="4">
    <source>
        <dbReference type="ARBA" id="ARBA00022617"/>
    </source>
</evidence>
<evidence type="ECO:0000313" key="12">
    <source>
        <dbReference type="EMBL" id="KIY45174.1"/>
    </source>
</evidence>
<dbReference type="GO" id="GO:0016705">
    <property type="term" value="F:oxidoreductase activity, acting on paired donors, with incorporation or reduction of molecular oxygen"/>
    <property type="evidence" value="ECO:0007669"/>
    <property type="project" value="InterPro"/>
</dbReference>
<keyword evidence="11" id="KW-0732">Signal</keyword>
<sequence>MVSASLSPIILLILAAVLVVYARTRKELPLPPGPPSLPVVGNIFRVPAEKAWETFAQWANQYGDLVFLHGFGQNILVVNSLPVAKALLDKKSSIYSDRLQSPMLSLSGLSEIPAVMGYSASFRYRRKLIHQAVGSAATVHQYYPHMEAEVKSFMRRLLDAPDELREHINYVASGIILRSTYGHTVTAPGDSFLQAITTLMEEFTVLSVPTSFLVNLLPVLRHVPSWAPGAAFKRLAQRHKERVRAFLDMSYAEVREQVAAGAAQASFAAKLISNNEDETVTKFTSYVLYGGAVCTMLAFFKAMALFPEAQARAQAEIDAVVGTDRFPTFEDRAQMTYMNALVLEVYRWHIALPSGFPHRLMEDDTYNGFFIPAGTVVMPNTLRDPQSYKDPHLFEPRRFIADAGFSAQAPEPDPREYMFGHGRRRCAGQAFAEASTFLEIVTTLAFFTISKAVDENGNVDEPTLEYMPGLISMPSPFRCCIKPRSERAEALICGGSEIPE</sequence>
<dbReference type="SUPFAM" id="SSF48264">
    <property type="entry name" value="Cytochrome P450"/>
    <property type="match status" value="1"/>
</dbReference>
<comment type="similarity">
    <text evidence="3 10">Belongs to the cytochrome P450 family.</text>
</comment>
<keyword evidence="7 9" id="KW-0408">Iron</keyword>
<feature type="signal peptide" evidence="11">
    <location>
        <begin position="1"/>
        <end position="22"/>
    </location>
</feature>
<evidence type="ECO:0000256" key="11">
    <source>
        <dbReference type="SAM" id="SignalP"/>
    </source>
</evidence>
<dbReference type="Proteomes" id="UP000054144">
    <property type="component" value="Unassembled WGS sequence"/>
</dbReference>
<accession>A0A0D7A462</accession>
<evidence type="ECO:0000256" key="6">
    <source>
        <dbReference type="ARBA" id="ARBA00023002"/>
    </source>
</evidence>
<evidence type="ECO:0000256" key="9">
    <source>
        <dbReference type="PIRSR" id="PIRSR602401-1"/>
    </source>
</evidence>
<name>A0A0D7A462_9AGAR</name>
<reference evidence="12 13" key="1">
    <citation type="journal article" date="2015" name="Fungal Genet. Biol.">
        <title>Evolution of novel wood decay mechanisms in Agaricales revealed by the genome sequences of Fistulina hepatica and Cylindrobasidium torrendii.</title>
        <authorList>
            <person name="Floudas D."/>
            <person name="Held B.W."/>
            <person name="Riley R."/>
            <person name="Nagy L.G."/>
            <person name="Koehler G."/>
            <person name="Ransdell A.S."/>
            <person name="Younus H."/>
            <person name="Chow J."/>
            <person name="Chiniquy J."/>
            <person name="Lipzen A."/>
            <person name="Tritt A."/>
            <person name="Sun H."/>
            <person name="Haridas S."/>
            <person name="LaButti K."/>
            <person name="Ohm R.A."/>
            <person name="Kues U."/>
            <person name="Blanchette R.A."/>
            <person name="Grigoriev I.V."/>
            <person name="Minto R.E."/>
            <person name="Hibbett D.S."/>
        </authorList>
    </citation>
    <scope>NUCLEOTIDE SEQUENCE [LARGE SCALE GENOMIC DNA]</scope>
    <source>
        <strain evidence="12 13">ATCC 64428</strain>
    </source>
</reference>
<keyword evidence="8 10" id="KW-0503">Monooxygenase</keyword>
<dbReference type="InterPro" id="IPR001128">
    <property type="entry name" value="Cyt_P450"/>
</dbReference>
<evidence type="ECO:0000256" key="5">
    <source>
        <dbReference type="ARBA" id="ARBA00022723"/>
    </source>
</evidence>
<dbReference type="AlphaFoldDB" id="A0A0D7A462"/>
<evidence type="ECO:0000313" key="13">
    <source>
        <dbReference type="Proteomes" id="UP000054144"/>
    </source>
</evidence>
<dbReference type="Gene3D" id="1.10.630.10">
    <property type="entry name" value="Cytochrome P450"/>
    <property type="match status" value="1"/>
</dbReference>
<dbReference type="OrthoDB" id="2789670at2759"/>
<feature type="binding site" description="axial binding residue" evidence="9">
    <location>
        <position position="426"/>
    </location>
    <ligand>
        <name>heme</name>
        <dbReference type="ChEBI" id="CHEBI:30413"/>
    </ligand>
    <ligandPart>
        <name>Fe</name>
        <dbReference type="ChEBI" id="CHEBI:18248"/>
    </ligandPart>
</feature>
<comment type="pathway">
    <text evidence="2">Secondary metabolite biosynthesis.</text>
</comment>
<keyword evidence="4 9" id="KW-0349">Heme</keyword>
<keyword evidence="13" id="KW-1185">Reference proteome</keyword>
<evidence type="ECO:0000256" key="2">
    <source>
        <dbReference type="ARBA" id="ARBA00005179"/>
    </source>
</evidence>
<dbReference type="GO" id="GO:0005506">
    <property type="term" value="F:iron ion binding"/>
    <property type="evidence" value="ECO:0007669"/>
    <property type="project" value="InterPro"/>
</dbReference>
<dbReference type="EMBL" id="KN882061">
    <property type="protein sequence ID" value="KIY45174.1"/>
    <property type="molecule type" value="Genomic_DNA"/>
</dbReference>
<dbReference type="GO" id="GO:0004497">
    <property type="term" value="F:monooxygenase activity"/>
    <property type="evidence" value="ECO:0007669"/>
    <property type="project" value="UniProtKB-KW"/>
</dbReference>
<dbReference type="GO" id="GO:0020037">
    <property type="term" value="F:heme binding"/>
    <property type="evidence" value="ECO:0007669"/>
    <property type="project" value="InterPro"/>
</dbReference>
<evidence type="ECO:0000256" key="1">
    <source>
        <dbReference type="ARBA" id="ARBA00001971"/>
    </source>
</evidence>
<evidence type="ECO:0000256" key="7">
    <source>
        <dbReference type="ARBA" id="ARBA00023004"/>
    </source>
</evidence>